<proteinExistence type="predicted"/>
<dbReference type="AlphaFoldDB" id="V4LDH0"/>
<keyword evidence="2" id="KW-1185">Reference proteome</keyword>
<gene>
    <name evidence="1" type="ORF">EUTSA_v10015164mg</name>
</gene>
<dbReference type="Proteomes" id="UP000030689">
    <property type="component" value="Unassembled WGS sequence"/>
</dbReference>
<sequence length="66" mass="7007">MVLLLVSNGLSKANGQTYCFADEGDSTKCTTAGVNGACDTYCKTVNAIWIGRCEGSPVHCHCYKPC</sequence>
<evidence type="ECO:0000313" key="2">
    <source>
        <dbReference type="Proteomes" id="UP000030689"/>
    </source>
</evidence>
<protein>
    <recommendedName>
        <fullName evidence="3">Knottin scorpion toxin-like domain-containing protein</fullName>
    </recommendedName>
</protein>
<dbReference type="OMA" id="CHCYIPC"/>
<dbReference type="KEGG" id="eus:EUTSA_v10015164mg"/>
<reference evidence="1 2" key="1">
    <citation type="journal article" date="2013" name="Front. Plant Sci.">
        <title>The Reference Genome of the Halophytic Plant Eutrema salsugineum.</title>
        <authorList>
            <person name="Yang R."/>
            <person name="Jarvis D.E."/>
            <person name="Chen H."/>
            <person name="Beilstein M.A."/>
            <person name="Grimwood J."/>
            <person name="Jenkins J."/>
            <person name="Shu S."/>
            <person name="Prochnik S."/>
            <person name="Xin M."/>
            <person name="Ma C."/>
            <person name="Schmutz J."/>
            <person name="Wing R.A."/>
            <person name="Mitchell-Olds T."/>
            <person name="Schumaker K.S."/>
            <person name="Wang X."/>
        </authorList>
    </citation>
    <scope>NUCLEOTIDE SEQUENCE [LARGE SCALE GENOMIC DNA]</scope>
</reference>
<name>V4LDH0_EUTSA</name>
<evidence type="ECO:0000313" key="1">
    <source>
        <dbReference type="EMBL" id="ESQ41749.1"/>
    </source>
</evidence>
<dbReference type="EMBL" id="KI517464">
    <property type="protein sequence ID" value="ESQ41749.1"/>
    <property type="molecule type" value="Genomic_DNA"/>
</dbReference>
<evidence type="ECO:0008006" key="3">
    <source>
        <dbReference type="Google" id="ProtNLM"/>
    </source>
</evidence>
<dbReference type="Gramene" id="ESQ41749">
    <property type="protein sequence ID" value="ESQ41749"/>
    <property type="gene ID" value="EUTSA_v10015164mg"/>
</dbReference>
<organism evidence="1 2">
    <name type="scientific">Eutrema salsugineum</name>
    <name type="common">Saltwater cress</name>
    <name type="synonym">Sisymbrium salsugineum</name>
    <dbReference type="NCBI Taxonomy" id="72664"/>
    <lineage>
        <taxon>Eukaryota</taxon>
        <taxon>Viridiplantae</taxon>
        <taxon>Streptophyta</taxon>
        <taxon>Embryophyta</taxon>
        <taxon>Tracheophyta</taxon>
        <taxon>Spermatophyta</taxon>
        <taxon>Magnoliopsida</taxon>
        <taxon>eudicotyledons</taxon>
        <taxon>Gunneridae</taxon>
        <taxon>Pentapetalae</taxon>
        <taxon>rosids</taxon>
        <taxon>malvids</taxon>
        <taxon>Brassicales</taxon>
        <taxon>Brassicaceae</taxon>
        <taxon>Eutremeae</taxon>
        <taxon>Eutrema</taxon>
    </lineage>
</organism>
<accession>V4LDH0</accession>